<accession>A0A427AM96</accession>
<evidence type="ECO:0000313" key="1">
    <source>
        <dbReference type="EMBL" id="RRT77334.1"/>
    </source>
</evidence>
<evidence type="ECO:0000313" key="2">
    <source>
        <dbReference type="Proteomes" id="UP000287651"/>
    </source>
</evidence>
<protein>
    <submittedName>
        <fullName evidence="1">Uncharacterized protein</fullName>
    </submittedName>
</protein>
<reference evidence="1 2" key="1">
    <citation type="journal article" date="2014" name="Agronomy (Basel)">
        <title>A Draft Genome Sequence for Ensete ventricosum, the Drought-Tolerant Tree Against Hunger.</title>
        <authorList>
            <person name="Harrison J."/>
            <person name="Moore K.A."/>
            <person name="Paszkiewicz K."/>
            <person name="Jones T."/>
            <person name="Grant M."/>
            <person name="Ambacheew D."/>
            <person name="Muzemil S."/>
            <person name="Studholme D.J."/>
        </authorList>
    </citation>
    <scope>NUCLEOTIDE SEQUENCE [LARGE SCALE GENOMIC DNA]</scope>
</reference>
<gene>
    <name evidence="1" type="ORF">B296_00028861</name>
</gene>
<organism evidence="1 2">
    <name type="scientific">Ensete ventricosum</name>
    <name type="common">Abyssinian banana</name>
    <name type="synonym">Musa ensete</name>
    <dbReference type="NCBI Taxonomy" id="4639"/>
    <lineage>
        <taxon>Eukaryota</taxon>
        <taxon>Viridiplantae</taxon>
        <taxon>Streptophyta</taxon>
        <taxon>Embryophyta</taxon>
        <taxon>Tracheophyta</taxon>
        <taxon>Spermatophyta</taxon>
        <taxon>Magnoliopsida</taxon>
        <taxon>Liliopsida</taxon>
        <taxon>Zingiberales</taxon>
        <taxon>Musaceae</taxon>
        <taxon>Ensete</taxon>
    </lineage>
</organism>
<dbReference type="EMBL" id="AMZH03001958">
    <property type="protein sequence ID" value="RRT77334.1"/>
    <property type="molecule type" value="Genomic_DNA"/>
</dbReference>
<proteinExistence type="predicted"/>
<sequence>MITLTVIGSMEHPLVSLSVYGSVEADGEDFMVAGVTIGSSDGGPGGGSGGTILLFLHSLTLRDSSILSSVGGHGSQSGGGGGGGGRIHFHWSDISTGDEYLPVASVKGTINTRFNFYCFASESSASSDRGGISKGHGLAGENGTLTGKACPKGLYGIFCEVNH</sequence>
<name>A0A427AM96_ENSVE</name>
<dbReference type="AlphaFoldDB" id="A0A427AM96"/>
<dbReference type="Proteomes" id="UP000287651">
    <property type="component" value="Unassembled WGS sequence"/>
</dbReference>
<dbReference type="PANTHER" id="PTHR31513:SF1">
    <property type="entry name" value="EPHRIN TYPE-B RECEPTOR"/>
    <property type="match status" value="1"/>
</dbReference>
<comment type="caution">
    <text evidence="1">The sequence shown here is derived from an EMBL/GenBank/DDBJ whole genome shotgun (WGS) entry which is preliminary data.</text>
</comment>
<dbReference type="PANTHER" id="PTHR31513">
    <property type="entry name" value="EPHRIN TYPE-B RECEPTOR"/>
    <property type="match status" value="1"/>
</dbReference>